<reference evidence="2" key="2">
    <citation type="journal article" date="2023" name="IMA Fungus">
        <title>Comparative genomic study of the Penicillium genus elucidates a diverse pangenome and 15 lateral gene transfer events.</title>
        <authorList>
            <person name="Petersen C."/>
            <person name="Sorensen T."/>
            <person name="Nielsen M.R."/>
            <person name="Sondergaard T.E."/>
            <person name="Sorensen J.L."/>
            <person name="Fitzpatrick D.A."/>
            <person name="Frisvad J.C."/>
            <person name="Nielsen K.L."/>
        </authorList>
    </citation>
    <scope>NUCLEOTIDE SEQUENCE</scope>
    <source>
        <strain evidence="2">IBT 19713</strain>
    </source>
</reference>
<dbReference type="AlphaFoldDB" id="A0A9W9PM54"/>
<dbReference type="RefSeq" id="XP_058335128.1">
    <property type="nucleotide sequence ID" value="XM_058471987.1"/>
</dbReference>
<dbReference type="GO" id="GO:0050660">
    <property type="term" value="F:flavin adenine dinucleotide binding"/>
    <property type="evidence" value="ECO:0007669"/>
    <property type="project" value="TreeGrafter"/>
</dbReference>
<feature type="domain" description="FAD/NAD(P)-binding" evidence="1">
    <location>
        <begin position="22"/>
        <end position="340"/>
    </location>
</feature>
<dbReference type="InterPro" id="IPR023753">
    <property type="entry name" value="FAD/NAD-binding_dom"/>
</dbReference>
<dbReference type="Pfam" id="PF07992">
    <property type="entry name" value="Pyr_redox_2"/>
    <property type="match status" value="1"/>
</dbReference>
<dbReference type="PANTHER" id="PTHR43735">
    <property type="entry name" value="APOPTOSIS-INDUCING FACTOR 1"/>
    <property type="match status" value="1"/>
</dbReference>
<protein>
    <recommendedName>
        <fullName evidence="1">FAD/NAD(P)-binding domain-containing protein</fullName>
    </recommendedName>
</protein>
<reference evidence="2" key="1">
    <citation type="submission" date="2022-11" db="EMBL/GenBank/DDBJ databases">
        <authorList>
            <person name="Petersen C."/>
        </authorList>
    </citation>
    <scope>NUCLEOTIDE SEQUENCE</scope>
    <source>
        <strain evidence="2">IBT 19713</strain>
    </source>
</reference>
<dbReference type="SUPFAM" id="SSF51905">
    <property type="entry name" value="FAD/NAD(P)-binding domain"/>
    <property type="match status" value="1"/>
</dbReference>
<keyword evidence="3" id="KW-1185">Reference proteome</keyword>
<dbReference type="GO" id="GO:0005737">
    <property type="term" value="C:cytoplasm"/>
    <property type="evidence" value="ECO:0007669"/>
    <property type="project" value="TreeGrafter"/>
</dbReference>
<name>A0A9W9PM54_9EURO</name>
<dbReference type="InterPro" id="IPR036188">
    <property type="entry name" value="FAD/NAD-bd_sf"/>
</dbReference>
<dbReference type="Proteomes" id="UP001150941">
    <property type="component" value="Unassembled WGS sequence"/>
</dbReference>
<gene>
    <name evidence="2" type="ORF">N7468_002690</name>
</gene>
<dbReference type="Gene3D" id="3.50.50.100">
    <property type="match status" value="1"/>
</dbReference>
<comment type="caution">
    <text evidence="2">The sequence shown here is derived from an EMBL/GenBank/DDBJ whole genome shotgun (WGS) entry which is preliminary data.</text>
</comment>
<sequence length="444" mass="48958">TRCFPTAAHWLVSQPFGFSLWGGSYGGLAAALNLHDLARGRVARFDSNPEAKVPAYKVPIQMTIVDERDGYYHLIGSPKSLACEKFAAESWTRFQDIPALKSPYINFIQGTVSTINPAEKVAHILDTATKANRIEQYDYLIAASGLRRVFPTVPQSLRRVEFLQEAQRQSKAVTNAREGIAVVGGGAVGVEMAAELKILHPQKKITLIHSRDRLLSSEPLPNEFAERVLTVLREVGVETILGQRVIDTTAVDTETEQRMWRLTLSDGRQLIAGHVLSAISQSIPTSTYLPSEALDEDGYIKIRPSLQFAGDVPNADDHFAVGDIASWTGIKRCGGAMHMGQYAANNIHQRILSKRDGIHPAYQELSPFPSLMGLALGHKAVTYTPTDGTKDGEELLAQMFGDDMAKSSTYTTLRVQKRGATNLQFSMLELYAPERSMPDMMQLE</sequence>
<proteinExistence type="predicted"/>
<dbReference type="PRINTS" id="PR00411">
    <property type="entry name" value="PNDRDTASEI"/>
</dbReference>
<evidence type="ECO:0000313" key="2">
    <source>
        <dbReference type="EMBL" id="KAJ5247707.1"/>
    </source>
</evidence>
<accession>A0A9W9PM54</accession>
<dbReference type="PANTHER" id="PTHR43735:SF24">
    <property type="entry name" value="NUCLEOTIDE-DISULPHIDE OXIDOREDUCTASE AMID-LIKE, PUTATIVE (AFU_ORTHOLOGUE AFUA_1G17180)-RELATED"/>
    <property type="match status" value="1"/>
</dbReference>
<dbReference type="OrthoDB" id="202203at2759"/>
<organism evidence="2 3">
    <name type="scientific">Penicillium chermesinum</name>
    <dbReference type="NCBI Taxonomy" id="63820"/>
    <lineage>
        <taxon>Eukaryota</taxon>
        <taxon>Fungi</taxon>
        <taxon>Dikarya</taxon>
        <taxon>Ascomycota</taxon>
        <taxon>Pezizomycotina</taxon>
        <taxon>Eurotiomycetes</taxon>
        <taxon>Eurotiomycetidae</taxon>
        <taxon>Eurotiales</taxon>
        <taxon>Aspergillaceae</taxon>
        <taxon>Penicillium</taxon>
    </lineage>
</organism>
<dbReference type="GeneID" id="83199290"/>
<feature type="non-terminal residue" evidence="2">
    <location>
        <position position="444"/>
    </location>
</feature>
<evidence type="ECO:0000259" key="1">
    <source>
        <dbReference type="Pfam" id="PF07992"/>
    </source>
</evidence>
<dbReference type="GO" id="GO:0004174">
    <property type="term" value="F:electron-transferring-flavoprotein dehydrogenase activity"/>
    <property type="evidence" value="ECO:0007669"/>
    <property type="project" value="TreeGrafter"/>
</dbReference>
<evidence type="ECO:0000313" key="3">
    <source>
        <dbReference type="Proteomes" id="UP001150941"/>
    </source>
</evidence>
<dbReference type="EMBL" id="JAPQKS010000002">
    <property type="protein sequence ID" value="KAJ5247707.1"/>
    <property type="molecule type" value="Genomic_DNA"/>
</dbReference>